<keyword evidence="7 13" id="KW-0472">Membrane</keyword>
<keyword evidence="8" id="KW-1015">Disulfide bond</keyword>
<dbReference type="PRINTS" id="PR00237">
    <property type="entry name" value="GPCRRHODOPSN"/>
</dbReference>
<evidence type="ECO:0000259" key="14">
    <source>
        <dbReference type="PROSITE" id="PS50262"/>
    </source>
</evidence>
<feature type="transmembrane region" description="Helical" evidence="13">
    <location>
        <begin position="329"/>
        <end position="352"/>
    </location>
</feature>
<keyword evidence="10 11" id="KW-0807">Transducer</keyword>
<dbReference type="PANTHER" id="PTHR24248">
    <property type="entry name" value="ADRENERGIC RECEPTOR-RELATED G-PROTEIN COUPLED RECEPTOR"/>
    <property type="match status" value="1"/>
</dbReference>
<evidence type="ECO:0000256" key="5">
    <source>
        <dbReference type="ARBA" id="ARBA00022989"/>
    </source>
</evidence>
<dbReference type="GO" id="GO:0051378">
    <property type="term" value="F:serotonin binding"/>
    <property type="evidence" value="ECO:0007669"/>
    <property type="project" value="UniProtKB-ARBA"/>
</dbReference>
<evidence type="ECO:0000256" key="7">
    <source>
        <dbReference type="ARBA" id="ARBA00023136"/>
    </source>
</evidence>
<dbReference type="InterPro" id="IPR000929">
    <property type="entry name" value="Dopamine_rcpt"/>
</dbReference>
<evidence type="ECO:0000256" key="11">
    <source>
        <dbReference type="RuleBase" id="RU000688"/>
    </source>
</evidence>
<dbReference type="FunFam" id="1.20.1070.10:FF:000523">
    <property type="entry name" value="5-hydroxytryptamine receptor 2B"/>
    <property type="match status" value="1"/>
</dbReference>
<feature type="domain" description="G-protein coupled receptors family 1 profile" evidence="14">
    <location>
        <begin position="21"/>
        <end position="349"/>
    </location>
</feature>
<name>A0A3S2MDL3_ORYJA</name>
<dbReference type="EMBL" id="CM012459">
    <property type="protein sequence ID" value="RVE56827.1"/>
    <property type="molecule type" value="Genomic_DNA"/>
</dbReference>
<feature type="transmembrane region" description="Helical" evidence="13">
    <location>
        <begin position="162"/>
        <end position="185"/>
    </location>
</feature>
<dbReference type="GO" id="GO:0007195">
    <property type="term" value="P:adenylate cyclase-inhibiting dopamine receptor signaling pathway"/>
    <property type="evidence" value="ECO:0007669"/>
    <property type="project" value="InterPro"/>
</dbReference>
<dbReference type="GO" id="GO:0071875">
    <property type="term" value="P:adrenergic receptor signaling pathway"/>
    <property type="evidence" value="ECO:0007669"/>
    <property type="project" value="UniProtKB-ARBA"/>
</dbReference>
<dbReference type="Pfam" id="PF00001">
    <property type="entry name" value="7tm_1"/>
    <property type="match status" value="1"/>
</dbReference>
<keyword evidence="3" id="KW-0085">Behavior</keyword>
<evidence type="ECO:0000256" key="6">
    <source>
        <dbReference type="ARBA" id="ARBA00023040"/>
    </source>
</evidence>
<dbReference type="GO" id="GO:0051967">
    <property type="term" value="P:negative regulation of synaptic transmission, glutamatergic"/>
    <property type="evidence" value="ECO:0007669"/>
    <property type="project" value="TreeGrafter"/>
</dbReference>
<dbReference type="Gene3D" id="1.20.1070.10">
    <property type="entry name" value="Rhodopsin 7-helix transmembrane proteins"/>
    <property type="match status" value="1"/>
</dbReference>
<keyword evidence="6 11" id="KW-0297">G-protein coupled receptor</keyword>
<keyword evidence="9 11" id="KW-0675">Receptor</keyword>
<keyword evidence="16" id="KW-1185">Reference proteome</keyword>
<evidence type="ECO:0000313" key="15">
    <source>
        <dbReference type="EMBL" id="RVE56827.1"/>
    </source>
</evidence>
<feature type="compositionally biased region" description="Basic residues" evidence="12">
    <location>
        <begin position="268"/>
        <end position="283"/>
    </location>
</feature>
<evidence type="ECO:0000256" key="13">
    <source>
        <dbReference type="SAM" id="Phobius"/>
    </source>
</evidence>
<dbReference type="GO" id="GO:0060158">
    <property type="term" value="P:phospholipase C-activating dopamine receptor signaling pathway"/>
    <property type="evidence" value="ECO:0007669"/>
    <property type="project" value="TreeGrafter"/>
</dbReference>
<keyword evidence="2" id="KW-1003">Cell membrane</keyword>
<feature type="transmembrane region" description="Helical" evidence="13">
    <location>
        <begin position="296"/>
        <end position="317"/>
    </location>
</feature>
<gene>
    <name evidence="15" type="ORF">OJAV_G00224970</name>
</gene>
<feature type="transmembrane region" description="Helical" evidence="13">
    <location>
        <begin position="122"/>
        <end position="142"/>
    </location>
</feature>
<comment type="subcellular location">
    <subcellularLocation>
        <location evidence="1">Cell membrane</location>
        <topology evidence="1">Multi-pass membrane protein</topology>
    </subcellularLocation>
</comment>
<dbReference type="PRINTS" id="PR00569">
    <property type="entry name" value="DOPAMINED4R"/>
</dbReference>
<dbReference type="InterPro" id="IPR000276">
    <property type="entry name" value="GPCR_Rhodpsn"/>
</dbReference>
<dbReference type="GO" id="GO:0043266">
    <property type="term" value="P:regulation of potassium ion transport"/>
    <property type="evidence" value="ECO:0007669"/>
    <property type="project" value="TreeGrafter"/>
</dbReference>
<keyword evidence="4 11" id="KW-0812">Transmembrane</keyword>
<dbReference type="InterPro" id="IPR017452">
    <property type="entry name" value="GPCR_Rhodpsn_7TM"/>
</dbReference>
<dbReference type="InterPro" id="IPR002185">
    <property type="entry name" value="Dopamine_D4_rcpt"/>
</dbReference>
<dbReference type="GO" id="GO:0014059">
    <property type="term" value="P:regulation of dopamine secretion"/>
    <property type="evidence" value="ECO:0007669"/>
    <property type="project" value="TreeGrafter"/>
</dbReference>
<proteinExistence type="inferred from homology"/>
<dbReference type="GO" id="GO:0051481">
    <property type="term" value="P:negative regulation of cytosolic calcium ion concentration"/>
    <property type="evidence" value="ECO:0007669"/>
    <property type="project" value="TreeGrafter"/>
</dbReference>
<reference evidence="15 16" key="2">
    <citation type="submission" date="2019-01" db="EMBL/GenBank/DDBJ databases">
        <title>A chromosome length genome reference of the Java medaka (oryzias javanicus).</title>
        <authorList>
            <person name="Herpin A."/>
            <person name="Takehana Y."/>
            <person name="Naruse K."/>
            <person name="Ansai S."/>
            <person name="Kawaguchi M."/>
        </authorList>
    </citation>
    <scope>NUCLEOTIDE SEQUENCE [LARGE SCALE GENOMIC DNA]</scope>
    <source>
        <strain evidence="15">RS831</strain>
        <tissue evidence="15">Whole body</tissue>
    </source>
</reference>
<comment type="similarity">
    <text evidence="11">Belongs to the G-protein coupled receptor 1 family.</text>
</comment>
<feature type="transmembrane region" description="Helical" evidence="13">
    <location>
        <begin position="6"/>
        <end position="30"/>
    </location>
</feature>
<keyword evidence="5 13" id="KW-1133">Transmembrane helix</keyword>
<dbReference type="PROSITE" id="PS00237">
    <property type="entry name" value="G_PROTEIN_RECEP_F1_1"/>
    <property type="match status" value="1"/>
</dbReference>
<feature type="transmembrane region" description="Helical" evidence="13">
    <location>
        <begin position="82"/>
        <end position="101"/>
    </location>
</feature>
<dbReference type="GO" id="GO:0004930">
    <property type="term" value="F:G protein-coupled receptor activity"/>
    <property type="evidence" value="ECO:0007669"/>
    <property type="project" value="UniProtKB-KW"/>
</dbReference>
<evidence type="ECO:0000256" key="3">
    <source>
        <dbReference type="ARBA" id="ARBA00022610"/>
    </source>
</evidence>
<protein>
    <recommendedName>
        <fullName evidence="14">G-protein coupled receptors family 1 profile domain-containing protein</fullName>
    </recommendedName>
</protein>
<evidence type="ECO:0000256" key="9">
    <source>
        <dbReference type="ARBA" id="ARBA00023170"/>
    </source>
</evidence>
<dbReference type="PANTHER" id="PTHR24248:SF145">
    <property type="entry name" value="DOPAMINE RECEPTOR D4 RELATED SEQUENCE"/>
    <property type="match status" value="1"/>
</dbReference>
<dbReference type="SUPFAM" id="SSF81321">
    <property type="entry name" value="Family A G protein-coupled receptor-like"/>
    <property type="match status" value="1"/>
</dbReference>
<organism evidence="15 16">
    <name type="scientific">Oryzias javanicus</name>
    <name type="common">Javanese ricefish</name>
    <name type="synonym">Aplocheilus javanicus</name>
    <dbReference type="NCBI Taxonomy" id="123683"/>
    <lineage>
        <taxon>Eukaryota</taxon>
        <taxon>Metazoa</taxon>
        <taxon>Chordata</taxon>
        <taxon>Craniata</taxon>
        <taxon>Vertebrata</taxon>
        <taxon>Euteleostomi</taxon>
        <taxon>Actinopterygii</taxon>
        <taxon>Neopterygii</taxon>
        <taxon>Teleostei</taxon>
        <taxon>Neoteleostei</taxon>
        <taxon>Acanthomorphata</taxon>
        <taxon>Ovalentaria</taxon>
        <taxon>Atherinomorphae</taxon>
        <taxon>Beloniformes</taxon>
        <taxon>Adrianichthyidae</taxon>
        <taxon>Oryziinae</taxon>
        <taxon>Oryzias</taxon>
    </lineage>
</organism>
<dbReference type="PROSITE" id="PS50262">
    <property type="entry name" value="G_PROTEIN_RECEP_F1_2"/>
    <property type="match status" value="1"/>
</dbReference>
<accession>A0A3S2MDL3</accession>
<dbReference type="AlphaFoldDB" id="A0A3S2MDL3"/>
<evidence type="ECO:0000256" key="8">
    <source>
        <dbReference type="ARBA" id="ARBA00023157"/>
    </source>
</evidence>
<evidence type="ECO:0000256" key="4">
    <source>
        <dbReference type="ARBA" id="ARBA00022692"/>
    </source>
</evidence>
<dbReference type="GO" id="GO:0005886">
    <property type="term" value="C:plasma membrane"/>
    <property type="evidence" value="ECO:0007669"/>
    <property type="project" value="UniProtKB-SubCell"/>
</dbReference>
<feature type="transmembrane region" description="Helical" evidence="13">
    <location>
        <begin position="42"/>
        <end position="62"/>
    </location>
</feature>
<reference evidence="15 16" key="1">
    <citation type="submission" date="2018-11" db="EMBL/GenBank/DDBJ databases">
        <authorList>
            <person name="Lopez-Roques C."/>
            <person name="Donnadieu C."/>
            <person name="Bouchez O."/>
            <person name="Klopp C."/>
            <person name="Cabau C."/>
            <person name="Zahm M."/>
        </authorList>
    </citation>
    <scope>NUCLEOTIDE SEQUENCE [LARGE SCALE GENOMIC DNA]</scope>
    <source>
        <strain evidence="15">RS831</strain>
        <tissue evidence="15">Whole body</tissue>
    </source>
</reference>
<evidence type="ECO:0000313" key="16">
    <source>
        <dbReference type="Proteomes" id="UP000283210"/>
    </source>
</evidence>
<evidence type="ECO:0000256" key="12">
    <source>
        <dbReference type="SAM" id="MobiDB-lite"/>
    </source>
</evidence>
<dbReference type="GO" id="GO:0001591">
    <property type="term" value="F:dopamine neurotransmitter receptor activity, coupled via Gi/Go"/>
    <property type="evidence" value="ECO:0007669"/>
    <property type="project" value="TreeGrafter"/>
</dbReference>
<evidence type="ECO:0000256" key="1">
    <source>
        <dbReference type="ARBA" id="ARBA00004651"/>
    </source>
</evidence>
<sequence length="368" mass="40323">MDYNYLALVLGVLLIGAVLLGNVLVVLSVLTERSLKTATNYFIVSLSAADLLLAVLVLPLYVYSEFLGGVWTLSGRACDALMSMDVMLCTASILNLCAISVDRYVAVALPLKYNRNQFSARQLVLITATWVLSLVVASPVVFGLNQVPGRDPAVCQLEDDRFVVYSSVCSFFVPCPVMLLLYYWMFRGLRRWSARSRSRGDSVRQTGFSLHIGAAPDQTDTPPNPNKASGAASQLGPNPDGVAAVPETDRATTQMDSVSEKEPAGGGRVRKGNSRKQRRTSKTCRVSRKERKAMRVLPVVVGTFLACWTPFFVVHVTKVLCESCDIGPTLISVVTWLGYVNSAVNPIIYTAFNAEFRSIFQKMICCHT</sequence>
<dbReference type="OrthoDB" id="10010417at2759"/>
<dbReference type="GO" id="GO:0045202">
    <property type="term" value="C:synapse"/>
    <property type="evidence" value="ECO:0007669"/>
    <property type="project" value="GOC"/>
</dbReference>
<feature type="region of interest" description="Disordered" evidence="12">
    <location>
        <begin position="209"/>
        <end position="283"/>
    </location>
</feature>
<dbReference type="PRINTS" id="PR00242">
    <property type="entry name" value="DOPAMINER"/>
</dbReference>
<evidence type="ECO:0000256" key="10">
    <source>
        <dbReference type="ARBA" id="ARBA00023224"/>
    </source>
</evidence>
<dbReference type="SMART" id="SM01381">
    <property type="entry name" value="7TM_GPCR_Srsx"/>
    <property type="match status" value="1"/>
</dbReference>
<evidence type="ECO:0000256" key="2">
    <source>
        <dbReference type="ARBA" id="ARBA00022475"/>
    </source>
</evidence>
<dbReference type="Proteomes" id="UP000283210">
    <property type="component" value="Chromosome 23"/>
</dbReference>